<gene>
    <name evidence="2" type="ORF">GC096_19555</name>
</gene>
<accession>A0ABX1XCN3</accession>
<dbReference type="PRINTS" id="PR01713">
    <property type="entry name" value="NUCEPIMERASE"/>
</dbReference>
<reference evidence="2 3" key="1">
    <citation type="submission" date="2019-10" db="EMBL/GenBank/DDBJ databases">
        <title>Description of Paenibacillus humi sp. nov.</title>
        <authorList>
            <person name="Carlier A."/>
            <person name="Qi S."/>
        </authorList>
    </citation>
    <scope>NUCLEOTIDE SEQUENCE [LARGE SCALE GENOMIC DNA]</scope>
    <source>
        <strain evidence="2 3">LMG 31461</strain>
    </source>
</reference>
<dbReference type="InterPro" id="IPR036291">
    <property type="entry name" value="NAD(P)-bd_dom_sf"/>
</dbReference>
<dbReference type="InterPro" id="IPR050177">
    <property type="entry name" value="Lipid_A_modif_metabolic_enz"/>
</dbReference>
<comment type="caution">
    <text evidence="2">The sequence shown here is derived from an EMBL/GenBank/DDBJ whole genome shotgun (WGS) entry which is preliminary data.</text>
</comment>
<organism evidence="2 3">
    <name type="scientific">Paenibacillus plantarum</name>
    <dbReference type="NCBI Taxonomy" id="2654975"/>
    <lineage>
        <taxon>Bacteria</taxon>
        <taxon>Bacillati</taxon>
        <taxon>Bacillota</taxon>
        <taxon>Bacilli</taxon>
        <taxon>Bacillales</taxon>
        <taxon>Paenibacillaceae</taxon>
        <taxon>Paenibacillus</taxon>
    </lineage>
</organism>
<dbReference type="InterPro" id="IPR001509">
    <property type="entry name" value="Epimerase_deHydtase"/>
</dbReference>
<dbReference type="Gene3D" id="3.90.25.10">
    <property type="entry name" value="UDP-galactose 4-epimerase, domain 1"/>
    <property type="match status" value="1"/>
</dbReference>
<dbReference type="Gene3D" id="3.40.50.720">
    <property type="entry name" value="NAD(P)-binding Rossmann-like Domain"/>
    <property type="match status" value="1"/>
</dbReference>
<evidence type="ECO:0000313" key="2">
    <source>
        <dbReference type="EMBL" id="NOU66240.1"/>
    </source>
</evidence>
<evidence type="ECO:0000313" key="3">
    <source>
        <dbReference type="Proteomes" id="UP000653578"/>
    </source>
</evidence>
<protein>
    <submittedName>
        <fullName evidence="2">NAD-dependent epimerase/dehydratase family protein</fullName>
    </submittedName>
</protein>
<dbReference type="RefSeq" id="WP_171632548.1">
    <property type="nucleotide sequence ID" value="NZ_WHNY01000060.1"/>
</dbReference>
<sequence>MRVVVTGGCGFIGSHIVERLIKEKHEVLVIDNLSTGKIENINLNEVIFHQIDILDQNLNDIFHQFKPRIVYHLAAQIDIQKSMKDPKFDADSNIKGTISLLECCRNVGVRKIIYASSAAIYGNPLYLPIDEKHSKIPLSFYGLSKFTPESYIKLFSELHDLKYTILRYANVYGERQDYKGEGGVVSIFLNKILKNEAPYINGDGEQSRDFIYVKDIAEANLAVMDAGDNEIYNISTNIPTKINTLYQNIILSCARTHIMPIYKESRKGDILDSYLDNQKIKTHLGWEPKYTLIDGIKETLRNQRSNNLL</sequence>
<feature type="domain" description="NAD-dependent epimerase/dehydratase" evidence="1">
    <location>
        <begin position="3"/>
        <end position="234"/>
    </location>
</feature>
<dbReference type="PANTHER" id="PTHR43245">
    <property type="entry name" value="BIFUNCTIONAL POLYMYXIN RESISTANCE PROTEIN ARNA"/>
    <property type="match status" value="1"/>
</dbReference>
<keyword evidence="3" id="KW-1185">Reference proteome</keyword>
<dbReference type="PANTHER" id="PTHR43245:SF59">
    <property type="entry name" value="UDP-GLUCOSE EPIMERASE"/>
    <property type="match status" value="1"/>
</dbReference>
<dbReference type="EMBL" id="WHNY01000060">
    <property type="protein sequence ID" value="NOU66240.1"/>
    <property type="molecule type" value="Genomic_DNA"/>
</dbReference>
<dbReference type="Pfam" id="PF01370">
    <property type="entry name" value="Epimerase"/>
    <property type="match status" value="1"/>
</dbReference>
<name>A0ABX1XCN3_9BACL</name>
<evidence type="ECO:0000259" key="1">
    <source>
        <dbReference type="Pfam" id="PF01370"/>
    </source>
</evidence>
<proteinExistence type="predicted"/>
<dbReference type="Proteomes" id="UP000653578">
    <property type="component" value="Unassembled WGS sequence"/>
</dbReference>
<dbReference type="SUPFAM" id="SSF51735">
    <property type="entry name" value="NAD(P)-binding Rossmann-fold domains"/>
    <property type="match status" value="1"/>
</dbReference>